<sequence length="84" mass="9587">MVLALLNSLINEAGVPQECITVADPSRFITDFLYNKRIKCLLITNTGFIFVEKAMKRLSISNKDFVVSSIQAYFEKNEEAKFIH</sequence>
<gene>
    <name evidence="1" type="ORF">EZS27_040567</name>
</gene>
<feature type="non-terminal residue" evidence="1">
    <location>
        <position position="84"/>
    </location>
</feature>
<organism evidence="1">
    <name type="scientific">termite gut metagenome</name>
    <dbReference type="NCBI Taxonomy" id="433724"/>
    <lineage>
        <taxon>unclassified sequences</taxon>
        <taxon>metagenomes</taxon>
        <taxon>organismal metagenomes</taxon>
    </lineage>
</organism>
<dbReference type="AlphaFoldDB" id="A0A5J4PGC2"/>
<evidence type="ECO:0000313" key="1">
    <source>
        <dbReference type="EMBL" id="KAA6307761.1"/>
    </source>
</evidence>
<comment type="caution">
    <text evidence="1">The sequence shown here is derived from an EMBL/GenBank/DDBJ whole genome shotgun (WGS) entry which is preliminary data.</text>
</comment>
<proteinExistence type="predicted"/>
<protein>
    <submittedName>
        <fullName evidence="1">Uncharacterized protein</fullName>
    </submittedName>
</protein>
<name>A0A5J4PGC2_9ZZZZ</name>
<reference evidence="1" key="1">
    <citation type="submission" date="2019-03" db="EMBL/GenBank/DDBJ databases">
        <title>Single cell metagenomics reveals metabolic interactions within the superorganism composed of flagellate Streblomastix strix and complex community of Bacteroidetes bacteria on its surface.</title>
        <authorList>
            <person name="Treitli S.C."/>
            <person name="Kolisko M."/>
            <person name="Husnik F."/>
            <person name="Keeling P."/>
            <person name="Hampl V."/>
        </authorList>
    </citation>
    <scope>NUCLEOTIDE SEQUENCE</scope>
    <source>
        <strain evidence="1">STM</strain>
    </source>
</reference>
<accession>A0A5J4PGC2</accession>
<dbReference type="EMBL" id="SNRY01008933">
    <property type="protein sequence ID" value="KAA6307761.1"/>
    <property type="molecule type" value="Genomic_DNA"/>
</dbReference>